<dbReference type="PANTHER" id="PTHR23423">
    <property type="entry name" value="ORGANIC SOLUTE TRANSPORTER-RELATED"/>
    <property type="match status" value="1"/>
</dbReference>
<keyword evidence="2 6" id="KW-0812">Transmembrane</keyword>
<comment type="caution">
    <text evidence="7">The sequence shown here is derived from an EMBL/GenBank/DDBJ whole genome shotgun (WGS) entry which is preliminary data.</text>
</comment>
<dbReference type="Proteomes" id="UP001208570">
    <property type="component" value="Unassembled WGS sequence"/>
</dbReference>
<dbReference type="GO" id="GO:0016020">
    <property type="term" value="C:membrane"/>
    <property type="evidence" value="ECO:0007669"/>
    <property type="project" value="UniProtKB-SubCell"/>
</dbReference>
<feature type="transmembrane region" description="Helical" evidence="6">
    <location>
        <begin position="105"/>
        <end position="126"/>
    </location>
</feature>
<feature type="transmembrane region" description="Helical" evidence="6">
    <location>
        <begin position="280"/>
        <end position="299"/>
    </location>
</feature>
<name>A0AAD9N9U5_9ANNE</name>
<dbReference type="InterPro" id="IPR005178">
    <property type="entry name" value="Ostalpha/TMEM184C"/>
</dbReference>
<protein>
    <submittedName>
        <fullName evidence="7">Uncharacterized protein</fullName>
    </submittedName>
</protein>
<evidence type="ECO:0000256" key="4">
    <source>
        <dbReference type="ARBA" id="ARBA00023136"/>
    </source>
</evidence>
<dbReference type="Pfam" id="PF03619">
    <property type="entry name" value="Solute_trans_a"/>
    <property type="match status" value="1"/>
</dbReference>
<feature type="transmembrane region" description="Helical" evidence="6">
    <location>
        <begin position="76"/>
        <end position="99"/>
    </location>
</feature>
<keyword evidence="8" id="KW-1185">Reference proteome</keyword>
<organism evidence="7 8">
    <name type="scientific">Paralvinella palmiformis</name>
    <dbReference type="NCBI Taxonomy" id="53620"/>
    <lineage>
        <taxon>Eukaryota</taxon>
        <taxon>Metazoa</taxon>
        <taxon>Spiralia</taxon>
        <taxon>Lophotrochozoa</taxon>
        <taxon>Annelida</taxon>
        <taxon>Polychaeta</taxon>
        <taxon>Sedentaria</taxon>
        <taxon>Canalipalpata</taxon>
        <taxon>Terebellida</taxon>
        <taxon>Terebelliformia</taxon>
        <taxon>Alvinellidae</taxon>
        <taxon>Paralvinella</taxon>
    </lineage>
</organism>
<dbReference type="SMART" id="SM01417">
    <property type="entry name" value="Solute_trans_a"/>
    <property type="match status" value="1"/>
</dbReference>
<evidence type="ECO:0000313" key="8">
    <source>
        <dbReference type="Proteomes" id="UP001208570"/>
    </source>
</evidence>
<proteinExistence type="predicted"/>
<evidence type="ECO:0000313" key="7">
    <source>
        <dbReference type="EMBL" id="KAK2159399.1"/>
    </source>
</evidence>
<keyword evidence="3 6" id="KW-1133">Transmembrane helix</keyword>
<feature type="transmembrane region" description="Helical" evidence="6">
    <location>
        <begin position="38"/>
        <end position="64"/>
    </location>
</feature>
<feature type="transmembrane region" description="Helical" evidence="6">
    <location>
        <begin position="247"/>
        <end position="268"/>
    </location>
</feature>
<evidence type="ECO:0000256" key="6">
    <source>
        <dbReference type="SAM" id="Phobius"/>
    </source>
</evidence>
<dbReference type="AlphaFoldDB" id="A0AAD9N9U5"/>
<feature type="compositionally biased region" description="Polar residues" evidence="5">
    <location>
        <begin position="573"/>
        <end position="588"/>
    </location>
</feature>
<sequence length="610" mass="67808">MISSRFRDVTSHGGDNVSQCPVVLPAAYEYLWNLPLPYVIIFGICGVLALTTVIMYIETVVFFFQHLYNWKPKDKAKWVLAVYPIFSVTCFISLIVPRSSNVNDLVATCYLAVCMYQFVVMLIGHYGGAKLMANKLCGSFFNLNTSPCCCCCRCLPNPEVTRKNIHAVQSLVIQYAILGPVVSYSMAIVWADDDIYSNPFTNPATYMNLLNTIASLVAMWGLSVTFRFSAPLLQHTHVKPKFICMQFINVFHNIQRFIISIMIISGVFPCDDMLDSAAVGLRYHNIALIIEVFVLWCIARHYYRKISDIPIEDQVYVETCNIATNVTGTLLRDLDQSSNRTITSFGPTCARDIIKEEALAKALTMVSGSSIVSFSLDGSMQNAYEPFVGQKGNKREVATIATTTTPWTSNVKQTRLDRSRLTHSGDLPRPPANYADQNREKLYTKRRQREQQTQHTSSGPDRGLVVDDVELRIKEGQSTGLGQVLPGDHQDKDGPNQMSAEPSKPSRVEDEEASGQKLRHSDVPHSPLSRTNKTGLENKPFVLLTPGDESNVTGSTPGGNKPVPVARRRLKKTPSSTDPSPQQQTLSVENEMDSVPISGKGMDVGSQRRD</sequence>
<evidence type="ECO:0000256" key="3">
    <source>
        <dbReference type="ARBA" id="ARBA00022989"/>
    </source>
</evidence>
<evidence type="ECO:0000256" key="1">
    <source>
        <dbReference type="ARBA" id="ARBA00004141"/>
    </source>
</evidence>
<evidence type="ECO:0000256" key="2">
    <source>
        <dbReference type="ARBA" id="ARBA00022692"/>
    </source>
</evidence>
<accession>A0AAD9N9U5</accession>
<feature type="transmembrane region" description="Helical" evidence="6">
    <location>
        <begin position="172"/>
        <end position="191"/>
    </location>
</feature>
<feature type="region of interest" description="Disordered" evidence="5">
    <location>
        <begin position="409"/>
        <end position="610"/>
    </location>
</feature>
<dbReference type="EMBL" id="JAODUP010000154">
    <property type="protein sequence ID" value="KAK2159399.1"/>
    <property type="molecule type" value="Genomic_DNA"/>
</dbReference>
<keyword evidence="4 6" id="KW-0472">Membrane</keyword>
<comment type="subcellular location">
    <subcellularLocation>
        <location evidence="1">Membrane</location>
        <topology evidence="1">Multi-pass membrane protein</topology>
    </subcellularLocation>
</comment>
<feature type="transmembrane region" description="Helical" evidence="6">
    <location>
        <begin position="206"/>
        <end position="226"/>
    </location>
</feature>
<gene>
    <name evidence="7" type="ORF">LSH36_154g12008</name>
</gene>
<evidence type="ECO:0000256" key="5">
    <source>
        <dbReference type="SAM" id="MobiDB-lite"/>
    </source>
</evidence>
<reference evidence="7" key="1">
    <citation type="journal article" date="2023" name="Mol. Biol. Evol.">
        <title>Third-Generation Sequencing Reveals the Adaptive Role of the Epigenome in Three Deep-Sea Polychaetes.</title>
        <authorList>
            <person name="Perez M."/>
            <person name="Aroh O."/>
            <person name="Sun Y."/>
            <person name="Lan Y."/>
            <person name="Juniper S.K."/>
            <person name="Young C.R."/>
            <person name="Angers B."/>
            <person name="Qian P.Y."/>
        </authorList>
    </citation>
    <scope>NUCLEOTIDE SEQUENCE</scope>
    <source>
        <strain evidence="7">P08H-3</strain>
    </source>
</reference>